<name>A0ABW8AVE7_9FIRM</name>
<keyword evidence="4" id="KW-0067">ATP-binding</keyword>
<evidence type="ECO:0000256" key="4">
    <source>
        <dbReference type="ARBA" id="ARBA00022840"/>
    </source>
</evidence>
<dbReference type="RefSeq" id="WP_242859216.1">
    <property type="nucleotide sequence ID" value="NZ_JAOQJW010000006.1"/>
</dbReference>
<evidence type="ECO:0000259" key="5">
    <source>
        <dbReference type="PROSITE" id="PS51206"/>
    </source>
</evidence>
<evidence type="ECO:0000313" key="7">
    <source>
        <dbReference type="Proteomes" id="UP001614216"/>
    </source>
</evidence>
<dbReference type="NCBIfam" id="TIGR01613">
    <property type="entry name" value="primase_Cterm"/>
    <property type="match status" value="1"/>
</dbReference>
<dbReference type="SUPFAM" id="SSF52540">
    <property type="entry name" value="P-loop containing nucleoside triphosphate hydrolases"/>
    <property type="match status" value="1"/>
</dbReference>
<reference evidence="6 7" key="1">
    <citation type="submission" date="2024-08" db="EMBL/GenBank/DDBJ databases">
        <authorList>
            <person name="Vancuren S.J."/>
            <person name="Allen-Vercoe E."/>
        </authorList>
    </citation>
    <scope>NUCLEOTIDE SEQUENCE [LARGE SCALE GENOMIC DNA]</scope>
    <source>
        <strain evidence="6 7">16-6-I_42_FAA</strain>
    </source>
</reference>
<dbReference type="PROSITE" id="PS51206">
    <property type="entry name" value="SF3_HELICASE_1"/>
    <property type="match status" value="1"/>
</dbReference>
<dbReference type="PANTHER" id="PTHR35372:SF2">
    <property type="entry name" value="SF3 HELICASE DOMAIN-CONTAINING PROTEIN"/>
    <property type="match status" value="1"/>
</dbReference>
<dbReference type="InterPro" id="IPR006500">
    <property type="entry name" value="Helicase_put_C_phage/plasmid"/>
</dbReference>
<keyword evidence="2" id="KW-0378">Hydrolase</keyword>
<dbReference type="InterPro" id="IPR051620">
    <property type="entry name" value="ORF904-like_C"/>
</dbReference>
<dbReference type="InterPro" id="IPR004968">
    <property type="entry name" value="DNA_primase/NTPase_C"/>
</dbReference>
<dbReference type="EMBL" id="JBITRD010000002">
    <property type="protein sequence ID" value="MFI7844338.1"/>
    <property type="molecule type" value="Genomic_DNA"/>
</dbReference>
<dbReference type="InterPro" id="IPR027417">
    <property type="entry name" value="P-loop_NTPase"/>
</dbReference>
<feature type="domain" description="SF3 helicase" evidence="5">
    <location>
        <begin position="305"/>
        <end position="460"/>
    </location>
</feature>
<proteinExistence type="predicted"/>
<dbReference type="Gene3D" id="3.40.50.300">
    <property type="entry name" value="P-loop containing nucleotide triphosphate hydrolases"/>
    <property type="match status" value="1"/>
</dbReference>
<dbReference type="Proteomes" id="UP001614216">
    <property type="component" value="Unassembled WGS sequence"/>
</dbReference>
<protein>
    <submittedName>
        <fullName evidence="6">Phage/plasmid primase, P4 family</fullName>
    </submittedName>
</protein>
<dbReference type="InterPro" id="IPR045455">
    <property type="entry name" value="NrS-1_pol-like_helicase"/>
</dbReference>
<comment type="caution">
    <text evidence="6">The sequence shown here is derived from an EMBL/GenBank/DDBJ whole genome shotgun (WGS) entry which is preliminary data.</text>
</comment>
<dbReference type="InterPro" id="IPR014015">
    <property type="entry name" value="Helicase_SF3_DNA-vir"/>
</dbReference>
<keyword evidence="3" id="KW-0347">Helicase</keyword>
<evidence type="ECO:0000256" key="2">
    <source>
        <dbReference type="ARBA" id="ARBA00022801"/>
    </source>
</evidence>
<accession>A0ABW8AVE7</accession>
<dbReference type="Pfam" id="PF19263">
    <property type="entry name" value="DUF5906"/>
    <property type="match status" value="1"/>
</dbReference>
<dbReference type="Pfam" id="PF08706">
    <property type="entry name" value="D5_N"/>
    <property type="match status" value="1"/>
</dbReference>
<keyword evidence="7" id="KW-1185">Reference proteome</keyword>
<dbReference type="GeneID" id="96228340"/>
<dbReference type="Pfam" id="PF03288">
    <property type="entry name" value="Pox_D5"/>
    <property type="match status" value="1"/>
</dbReference>
<sequence length="612" mass="71317">MISLNKKFLKHYMDTNPEGTAQTYIFLVDNQDIALNIVMSGYQALCLVQEDDGYYFSADSFIEEMRAIQFTGSCQCAYHYVASCTVKWVNDKLLTFFKNAGLDGKAGWQLFKEKEYLGKLDNQKEVEKLLEKYILRFERDLKEEPELSRFHLFDAKGNVKGVRDMEIVDYLVENVQFFVVGITSYYYEHGVFLEDHDGVRMKYRIQKLIYRDQIQSGVIKRIYNLLIAQPKVHREAYELNKQPVRWINFKNGYYDPVTGEMLEHNPDYLTINQIPFPYYPEDCEQVLQGGENIKKYLASSLPNKEEQQTFWEYFGYCMTQDTQFQKFLTLKGNGGTGKSVAVSLIQYVVGITNMSSISLQDLNKRFYATGMYGKLLNACADIPCKAMENTDVLKKAVGEDTLIYEKKGQDAIHFHSYAKLLFSTNEMPQNLEDKSDAFYRRLLILDMNRVVKSGEKDLHLKEKVQAESDYAIHMATIALKNLYEQGKFTESEHSKECVREVQRMSDSICAFIDESLVRAKGKRLKRSEVFHMYEEYCKENGRQGHGKSNFFRNMTDKGFLLKQYNGEFYYQDIAVKEEDFCPVDPEERIPFEETDTDYKQLQLNMNQGIKGI</sequence>
<gene>
    <name evidence="6" type="ORF">ACIF0M_02065</name>
</gene>
<evidence type="ECO:0000256" key="3">
    <source>
        <dbReference type="ARBA" id="ARBA00022806"/>
    </source>
</evidence>
<organism evidence="6 7">
    <name type="scientific">Dorea amylophila</name>
    <dbReference type="NCBI Taxonomy" id="2981789"/>
    <lineage>
        <taxon>Bacteria</taxon>
        <taxon>Bacillati</taxon>
        <taxon>Bacillota</taxon>
        <taxon>Clostridia</taxon>
        <taxon>Lachnospirales</taxon>
        <taxon>Lachnospiraceae</taxon>
        <taxon>Dorea</taxon>
    </lineage>
</organism>
<evidence type="ECO:0000313" key="6">
    <source>
        <dbReference type="EMBL" id="MFI7844338.1"/>
    </source>
</evidence>
<dbReference type="InterPro" id="IPR014818">
    <property type="entry name" value="Phage/plasmid_primase_P4_C"/>
</dbReference>
<keyword evidence="1" id="KW-0547">Nucleotide-binding</keyword>
<dbReference type="PANTHER" id="PTHR35372">
    <property type="entry name" value="ATP BINDING PROTEIN-RELATED"/>
    <property type="match status" value="1"/>
</dbReference>
<evidence type="ECO:0000256" key="1">
    <source>
        <dbReference type="ARBA" id="ARBA00022741"/>
    </source>
</evidence>